<evidence type="ECO:0000313" key="3">
    <source>
        <dbReference type="EMBL" id="ATB49287.1"/>
    </source>
</evidence>
<evidence type="ECO:0000313" key="4">
    <source>
        <dbReference type="Proteomes" id="UP000217343"/>
    </source>
</evidence>
<dbReference type="EMBL" id="CP022203">
    <property type="protein sequence ID" value="ATB49287.1"/>
    <property type="molecule type" value="Genomic_DNA"/>
</dbReference>
<dbReference type="AlphaFoldDB" id="A0A250K0M6"/>
<feature type="compositionally biased region" description="Pro residues" evidence="1">
    <location>
        <begin position="229"/>
        <end position="250"/>
    </location>
</feature>
<dbReference type="KEGG" id="mmas:MYMAC_004930"/>
<evidence type="ECO:0000256" key="2">
    <source>
        <dbReference type="SAM" id="Phobius"/>
    </source>
</evidence>
<feature type="region of interest" description="Disordered" evidence="1">
    <location>
        <begin position="219"/>
        <end position="278"/>
    </location>
</feature>
<keyword evidence="2" id="KW-0812">Transmembrane</keyword>
<gene>
    <name evidence="3" type="ORF">MYMAC_004930</name>
</gene>
<protein>
    <submittedName>
        <fullName evidence="3">IF-2 protein</fullName>
    </submittedName>
</protein>
<name>A0A250K0M6_9BACT</name>
<reference evidence="3 4" key="1">
    <citation type="submission" date="2017-06" db="EMBL/GenBank/DDBJ databases">
        <title>Sequencing and comparative analysis of myxobacterial genomes.</title>
        <authorList>
            <person name="Rupp O."/>
            <person name="Goesmann A."/>
            <person name="Sogaard-Andersen L."/>
        </authorList>
    </citation>
    <scope>NUCLEOTIDE SEQUENCE [LARGE SCALE GENOMIC DNA]</scope>
    <source>
        <strain evidence="3 4">DSM 14697</strain>
    </source>
</reference>
<proteinExistence type="predicted"/>
<sequence length="278" mass="29993">MNGTAQQGFGYRARRTFTRLLVFTLILGLGGVVVFLLSQLNARTFTLALQDGQLVVMKGRNAPMGALPYRTGDPRLADAYAPIAVEGQDVSSLLTRKFTDRDELDQALFPVLESLARPRIASDEPARVDQGLYYLRRAEKLSGITEEQRLTLQKHMVDVAYYQARQKLEDARRLVSEALTQLKLAAESQSRNARSANQMLSAVAPPARDLEDALRRAVHSLSGPQAAPQAPPQAAPQPAPSSPPPAPEPQPQTTGEALDEAPQAPTGTDAGGVVPTPP</sequence>
<evidence type="ECO:0000256" key="1">
    <source>
        <dbReference type="SAM" id="MobiDB-lite"/>
    </source>
</evidence>
<dbReference type="Proteomes" id="UP000217343">
    <property type="component" value="Chromosome"/>
</dbReference>
<keyword evidence="2" id="KW-0472">Membrane</keyword>
<organism evidence="3 4">
    <name type="scientific">Corallococcus macrosporus DSM 14697</name>
    <dbReference type="NCBI Taxonomy" id="1189310"/>
    <lineage>
        <taxon>Bacteria</taxon>
        <taxon>Pseudomonadati</taxon>
        <taxon>Myxococcota</taxon>
        <taxon>Myxococcia</taxon>
        <taxon>Myxococcales</taxon>
        <taxon>Cystobacterineae</taxon>
        <taxon>Myxococcaceae</taxon>
        <taxon>Corallococcus</taxon>
    </lineage>
</organism>
<dbReference type="RefSeq" id="WP_239988995.1">
    <property type="nucleotide sequence ID" value="NZ_CP022203.1"/>
</dbReference>
<feature type="transmembrane region" description="Helical" evidence="2">
    <location>
        <begin position="20"/>
        <end position="40"/>
    </location>
</feature>
<keyword evidence="2" id="KW-1133">Transmembrane helix</keyword>
<keyword evidence="4" id="KW-1185">Reference proteome</keyword>
<accession>A0A250K0M6</accession>